<comment type="function">
    <text evidence="10">Ligand for members of the frizzled family of seven transmembrane receptors.</text>
</comment>
<evidence type="ECO:0000256" key="2">
    <source>
        <dbReference type="ARBA" id="ARBA00005683"/>
    </source>
</evidence>
<evidence type="ECO:0000256" key="9">
    <source>
        <dbReference type="ARBA" id="ARBA00023288"/>
    </source>
</evidence>
<comment type="subcellular location">
    <subcellularLocation>
        <location evidence="1 10">Secreted</location>
        <location evidence="1 10">Extracellular space</location>
        <location evidence="1 10">Extracellular matrix</location>
    </subcellularLocation>
</comment>
<keyword evidence="6 10" id="KW-0879">Wnt signaling pathway</keyword>
<name>A0A448WVJ0_9PLAT</name>
<evidence type="ECO:0000256" key="7">
    <source>
        <dbReference type="ARBA" id="ARBA00023157"/>
    </source>
</evidence>
<dbReference type="OrthoDB" id="5945655at2759"/>
<evidence type="ECO:0000256" key="1">
    <source>
        <dbReference type="ARBA" id="ARBA00004498"/>
    </source>
</evidence>
<dbReference type="GO" id="GO:0030182">
    <property type="term" value="P:neuron differentiation"/>
    <property type="evidence" value="ECO:0007669"/>
    <property type="project" value="TreeGrafter"/>
</dbReference>
<dbReference type="GO" id="GO:0060070">
    <property type="term" value="P:canonical Wnt signaling pathway"/>
    <property type="evidence" value="ECO:0007669"/>
    <property type="project" value="TreeGrafter"/>
</dbReference>
<comment type="caution">
    <text evidence="11">The sequence shown here is derived from an EMBL/GenBank/DDBJ whole genome shotgun (WGS) entry which is preliminary data.</text>
</comment>
<dbReference type="GO" id="GO:0045165">
    <property type="term" value="P:cell fate commitment"/>
    <property type="evidence" value="ECO:0007669"/>
    <property type="project" value="TreeGrafter"/>
</dbReference>
<dbReference type="InterPro" id="IPR005817">
    <property type="entry name" value="Wnt"/>
</dbReference>
<keyword evidence="3 10" id="KW-0217">Developmental protein</keyword>
<dbReference type="Proteomes" id="UP000784294">
    <property type="component" value="Unassembled WGS sequence"/>
</dbReference>
<comment type="similarity">
    <text evidence="2 10">Belongs to the Wnt family.</text>
</comment>
<protein>
    <recommendedName>
        <fullName evidence="10">Protein Wnt</fullName>
    </recommendedName>
</protein>
<evidence type="ECO:0000256" key="4">
    <source>
        <dbReference type="ARBA" id="ARBA00022525"/>
    </source>
</evidence>
<dbReference type="GO" id="GO:0005125">
    <property type="term" value="F:cytokine activity"/>
    <property type="evidence" value="ECO:0007669"/>
    <property type="project" value="TreeGrafter"/>
</dbReference>
<dbReference type="AlphaFoldDB" id="A0A448WVJ0"/>
<dbReference type="PRINTS" id="PR01349">
    <property type="entry name" value="WNTPROTEIN"/>
</dbReference>
<organism evidence="11 12">
    <name type="scientific">Protopolystoma xenopodis</name>
    <dbReference type="NCBI Taxonomy" id="117903"/>
    <lineage>
        <taxon>Eukaryota</taxon>
        <taxon>Metazoa</taxon>
        <taxon>Spiralia</taxon>
        <taxon>Lophotrochozoa</taxon>
        <taxon>Platyhelminthes</taxon>
        <taxon>Monogenea</taxon>
        <taxon>Polyopisthocotylea</taxon>
        <taxon>Polystomatidea</taxon>
        <taxon>Polystomatidae</taxon>
        <taxon>Protopolystoma</taxon>
    </lineage>
</organism>
<keyword evidence="4" id="KW-0964">Secreted</keyword>
<keyword evidence="7" id="KW-1015">Disulfide bond</keyword>
<proteinExistence type="inferred from homology"/>
<evidence type="ECO:0000313" key="12">
    <source>
        <dbReference type="Proteomes" id="UP000784294"/>
    </source>
</evidence>
<keyword evidence="9" id="KW-0449">Lipoprotein</keyword>
<evidence type="ECO:0000256" key="6">
    <source>
        <dbReference type="ARBA" id="ARBA00022687"/>
    </source>
</evidence>
<dbReference type="Pfam" id="PF00110">
    <property type="entry name" value="wnt"/>
    <property type="match status" value="1"/>
</dbReference>
<sequence>MAVTSAGVSHAVTKACSSGMHVYCGCDSTIYDHPREPNFVWSGCSDNIHFGTSFTRFFLDVRERSRVKRNRKLGMTNLHNNNAGREVSG</sequence>
<evidence type="ECO:0000256" key="5">
    <source>
        <dbReference type="ARBA" id="ARBA00022530"/>
    </source>
</evidence>
<evidence type="ECO:0000256" key="8">
    <source>
        <dbReference type="ARBA" id="ARBA00023180"/>
    </source>
</evidence>
<evidence type="ECO:0000256" key="3">
    <source>
        <dbReference type="ARBA" id="ARBA00022473"/>
    </source>
</evidence>
<reference evidence="11" key="1">
    <citation type="submission" date="2018-11" db="EMBL/GenBank/DDBJ databases">
        <authorList>
            <consortium name="Pathogen Informatics"/>
        </authorList>
    </citation>
    <scope>NUCLEOTIDE SEQUENCE</scope>
</reference>
<dbReference type="PANTHER" id="PTHR12027:SF101">
    <property type="entry name" value="PROTEIN WNT-4"/>
    <property type="match status" value="1"/>
</dbReference>
<keyword evidence="8" id="KW-0325">Glycoprotein</keyword>
<dbReference type="GO" id="GO:0005615">
    <property type="term" value="C:extracellular space"/>
    <property type="evidence" value="ECO:0007669"/>
    <property type="project" value="TreeGrafter"/>
</dbReference>
<keyword evidence="5" id="KW-0272">Extracellular matrix</keyword>
<dbReference type="PANTHER" id="PTHR12027">
    <property type="entry name" value="WNT RELATED"/>
    <property type="match status" value="1"/>
</dbReference>
<evidence type="ECO:0000313" key="11">
    <source>
        <dbReference type="EMBL" id="VEL21193.1"/>
    </source>
</evidence>
<gene>
    <name evidence="11" type="ORF">PXEA_LOCUS14633</name>
</gene>
<dbReference type="EMBL" id="CAAALY010050060">
    <property type="protein sequence ID" value="VEL21193.1"/>
    <property type="molecule type" value="Genomic_DNA"/>
</dbReference>
<dbReference type="GO" id="GO:0005109">
    <property type="term" value="F:frizzled binding"/>
    <property type="evidence" value="ECO:0007669"/>
    <property type="project" value="TreeGrafter"/>
</dbReference>
<accession>A0A448WVJ0</accession>
<keyword evidence="12" id="KW-1185">Reference proteome</keyword>
<evidence type="ECO:0000256" key="10">
    <source>
        <dbReference type="RuleBase" id="RU003500"/>
    </source>
</evidence>